<dbReference type="InterPro" id="IPR019301">
    <property type="entry name" value="Flagellar_prot_FlgJ_N"/>
</dbReference>
<dbReference type="eggNOG" id="COG3951">
    <property type="taxonomic scope" value="Bacteria"/>
</dbReference>
<gene>
    <name evidence="3" type="ORF">SP5_048_00250</name>
</gene>
<evidence type="ECO:0000313" key="3">
    <source>
        <dbReference type="EMBL" id="GAM01132.1"/>
    </source>
</evidence>
<feature type="region of interest" description="Disordered" evidence="1">
    <location>
        <begin position="1"/>
        <end position="22"/>
    </location>
</feature>
<accession>A0A0A1W7G2</accession>
<name>A0A0A1W7G2_9SPHN</name>
<proteinExistence type="predicted"/>
<evidence type="ECO:0000313" key="4">
    <source>
        <dbReference type="Proteomes" id="UP000032305"/>
    </source>
</evidence>
<keyword evidence="4" id="KW-1185">Reference proteome</keyword>
<dbReference type="OrthoDB" id="8481704at2"/>
<organism evidence="3 4">
    <name type="scientific">Sphingomonas parapaucimobilis NBRC 15100</name>
    <dbReference type="NCBI Taxonomy" id="1219049"/>
    <lineage>
        <taxon>Bacteria</taxon>
        <taxon>Pseudomonadati</taxon>
        <taxon>Pseudomonadota</taxon>
        <taxon>Alphaproteobacteria</taxon>
        <taxon>Sphingomonadales</taxon>
        <taxon>Sphingomonadaceae</taxon>
        <taxon>Sphingomonas</taxon>
    </lineage>
</organism>
<protein>
    <recommendedName>
        <fullName evidence="2">Flagellar protein FlgJ N-terminal domain-containing protein</fullName>
    </recommendedName>
</protein>
<sequence length="109" mass="11532">MTQSIAPTSPATAASAIAGTVSTDTRRLSTGANLDKAGTQFEAIFTGMMLKAMRQTKLSETMFDSKALDTFRDMQDQQIAQTMATQAPLGIGKAVTAFLAKSQPVVNQT</sequence>
<dbReference type="AlphaFoldDB" id="A0A0A1W7G2"/>
<dbReference type="EMBL" id="BBPI01000048">
    <property type="protein sequence ID" value="GAM01132.1"/>
    <property type="molecule type" value="Genomic_DNA"/>
</dbReference>
<feature type="domain" description="Flagellar protein FlgJ N-terminal" evidence="2">
    <location>
        <begin position="51"/>
        <end position="95"/>
    </location>
</feature>
<evidence type="ECO:0000259" key="2">
    <source>
        <dbReference type="Pfam" id="PF10135"/>
    </source>
</evidence>
<feature type="compositionally biased region" description="Low complexity" evidence="1">
    <location>
        <begin position="1"/>
        <end position="18"/>
    </location>
</feature>
<reference evidence="3 4" key="1">
    <citation type="submission" date="2014-11" db="EMBL/GenBank/DDBJ databases">
        <title>Whole genome shotgun sequence of Sphingomonas parapaucimobilis NBRC 15100.</title>
        <authorList>
            <person name="Katano-Makiyama Y."/>
            <person name="Hosoyama A."/>
            <person name="Hashimoto M."/>
            <person name="Hosoyama Y."/>
            <person name="Noguchi M."/>
            <person name="Numata M."/>
            <person name="Tsuchikane K."/>
            <person name="Hirakata S."/>
            <person name="Uohara A."/>
            <person name="Shimodaira J."/>
            <person name="Ohji S."/>
            <person name="Ichikawa N."/>
            <person name="Kimura A."/>
            <person name="Yamazoe A."/>
            <person name="Fujita N."/>
        </authorList>
    </citation>
    <scope>NUCLEOTIDE SEQUENCE [LARGE SCALE GENOMIC DNA]</scope>
    <source>
        <strain evidence="3 4">NBRC 15100</strain>
    </source>
</reference>
<dbReference type="RefSeq" id="WP_083748219.1">
    <property type="nucleotide sequence ID" value="NZ_BBPI01000048.1"/>
</dbReference>
<dbReference type="Pfam" id="PF10135">
    <property type="entry name" value="Rod-binding"/>
    <property type="match status" value="1"/>
</dbReference>
<dbReference type="Proteomes" id="UP000032305">
    <property type="component" value="Unassembled WGS sequence"/>
</dbReference>
<comment type="caution">
    <text evidence="3">The sequence shown here is derived from an EMBL/GenBank/DDBJ whole genome shotgun (WGS) entry which is preliminary data.</text>
</comment>
<evidence type="ECO:0000256" key="1">
    <source>
        <dbReference type="SAM" id="MobiDB-lite"/>
    </source>
</evidence>